<accession>A0A8B7NQ55</accession>
<sequence>MIFWIPVTLILWVASIIKAQSDFLPVVLWHGMGDTCCYPFSMGHVKNLIQQQHNGTYVYSIMIGDSIISDAEQAFLGNANDQVAEVCDKLQADPELVNGYHAIGFSQGGQFLRAVAQRCPSPPMVNFTINESYKQNLLALENLILVLFLQDITVIPRESSWFGFYKPGQDIELQTLQESVLYTEDRLGLKALDEAGKLHFLTCDGAHMQFTDEWFIETILPFLT</sequence>
<dbReference type="Proteomes" id="UP000694843">
    <property type="component" value="Unplaced"/>
</dbReference>
<dbReference type="GO" id="GO:0005764">
    <property type="term" value="C:lysosome"/>
    <property type="evidence" value="ECO:0007669"/>
    <property type="project" value="TreeGrafter"/>
</dbReference>
<dbReference type="GO" id="GO:0006898">
    <property type="term" value="P:receptor-mediated endocytosis"/>
    <property type="evidence" value="ECO:0007669"/>
    <property type="project" value="TreeGrafter"/>
</dbReference>
<keyword evidence="5" id="KW-0378">Hydrolase</keyword>
<evidence type="ECO:0000256" key="4">
    <source>
        <dbReference type="ARBA" id="ARBA00022729"/>
    </source>
</evidence>
<evidence type="ECO:0000256" key="3">
    <source>
        <dbReference type="ARBA" id="ARBA00014212"/>
    </source>
</evidence>
<dbReference type="PANTHER" id="PTHR11247:SF8">
    <property type="entry name" value="PALMITOYL-PROTEIN THIOESTERASE 1"/>
    <property type="match status" value="1"/>
</dbReference>
<dbReference type="PANTHER" id="PTHR11247">
    <property type="entry name" value="PALMITOYL-PROTEIN THIOESTERASE/DOLICHYLDIPHOSPHATASE 1"/>
    <property type="match status" value="1"/>
</dbReference>
<name>A0A8B7NQ55_HYAAZ</name>
<dbReference type="Gene3D" id="3.40.50.1820">
    <property type="entry name" value="alpha/beta hydrolase"/>
    <property type="match status" value="2"/>
</dbReference>
<dbReference type="OrthoDB" id="10263094at2759"/>
<dbReference type="KEGG" id="hazt:108672623"/>
<dbReference type="GO" id="GO:0008474">
    <property type="term" value="F:palmitoyl-(protein) hydrolase activity"/>
    <property type="evidence" value="ECO:0007669"/>
    <property type="project" value="UniProtKB-EC"/>
</dbReference>
<evidence type="ECO:0000256" key="1">
    <source>
        <dbReference type="ARBA" id="ARBA00010758"/>
    </source>
</evidence>
<protein>
    <recommendedName>
        <fullName evidence="3">Palmitoyl-protein thioesterase 1</fullName>
        <ecNumber evidence="2">3.1.2.22</ecNumber>
    </recommendedName>
    <alternativeName>
        <fullName evidence="8">Palmitoyl-protein hydrolase 1</fullName>
    </alternativeName>
</protein>
<keyword evidence="6" id="KW-1015">Disulfide bond</keyword>
<organism evidence="10 11">
    <name type="scientific">Hyalella azteca</name>
    <name type="common">Amphipod</name>
    <dbReference type="NCBI Taxonomy" id="294128"/>
    <lineage>
        <taxon>Eukaryota</taxon>
        <taxon>Metazoa</taxon>
        <taxon>Ecdysozoa</taxon>
        <taxon>Arthropoda</taxon>
        <taxon>Crustacea</taxon>
        <taxon>Multicrustacea</taxon>
        <taxon>Malacostraca</taxon>
        <taxon>Eumalacostraca</taxon>
        <taxon>Peracarida</taxon>
        <taxon>Amphipoda</taxon>
        <taxon>Senticaudata</taxon>
        <taxon>Talitrida</taxon>
        <taxon>Talitroidea</taxon>
        <taxon>Hyalellidae</taxon>
        <taxon>Hyalella</taxon>
    </lineage>
</organism>
<dbReference type="PRINTS" id="PR00414">
    <property type="entry name" value="PPTHIESTRASE"/>
</dbReference>
<gene>
    <name evidence="11" type="primary">LOC108672623</name>
</gene>
<dbReference type="EC" id="3.1.2.22" evidence="2"/>
<dbReference type="GlyCosmos" id="A0A8B7NQ55">
    <property type="glycosylation" value="1 site, No reported glycans"/>
</dbReference>
<evidence type="ECO:0000256" key="7">
    <source>
        <dbReference type="ARBA" id="ARBA00023180"/>
    </source>
</evidence>
<dbReference type="AlphaFoldDB" id="A0A8B7NQ55"/>
<evidence type="ECO:0000256" key="6">
    <source>
        <dbReference type="ARBA" id="ARBA00023157"/>
    </source>
</evidence>
<evidence type="ECO:0000313" key="11">
    <source>
        <dbReference type="RefSeq" id="XP_018015813.1"/>
    </source>
</evidence>
<feature type="chain" id="PRO_5034810626" description="Palmitoyl-protein thioesterase 1" evidence="9">
    <location>
        <begin position="20"/>
        <end position="224"/>
    </location>
</feature>
<dbReference type="RefSeq" id="XP_018015813.1">
    <property type="nucleotide sequence ID" value="XM_018160324.2"/>
</dbReference>
<dbReference type="SUPFAM" id="SSF53474">
    <property type="entry name" value="alpha/beta-Hydrolases"/>
    <property type="match status" value="1"/>
</dbReference>
<dbReference type="InterPro" id="IPR029058">
    <property type="entry name" value="AB_hydrolase_fold"/>
</dbReference>
<feature type="signal peptide" evidence="9">
    <location>
        <begin position="1"/>
        <end position="19"/>
    </location>
</feature>
<reference evidence="11" key="1">
    <citation type="submission" date="2025-08" db="UniProtKB">
        <authorList>
            <consortium name="RefSeq"/>
        </authorList>
    </citation>
    <scope>IDENTIFICATION</scope>
    <source>
        <tissue evidence="11">Whole organism</tissue>
    </source>
</reference>
<evidence type="ECO:0000256" key="2">
    <source>
        <dbReference type="ARBA" id="ARBA00012423"/>
    </source>
</evidence>
<evidence type="ECO:0000256" key="5">
    <source>
        <dbReference type="ARBA" id="ARBA00022801"/>
    </source>
</evidence>
<dbReference type="GeneID" id="108672623"/>
<keyword evidence="7" id="KW-0325">Glycoprotein</keyword>
<evidence type="ECO:0000313" key="10">
    <source>
        <dbReference type="Proteomes" id="UP000694843"/>
    </source>
</evidence>
<dbReference type="InterPro" id="IPR002472">
    <property type="entry name" value="Palm_thioest"/>
</dbReference>
<evidence type="ECO:0000256" key="8">
    <source>
        <dbReference type="ARBA" id="ARBA00031934"/>
    </source>
</evidence>
<keyword evidence="10" id="KW-1185">Reference proteome</keyword>
<evidence type="ECO:0000256" key="9">
    <source>
        <dbReference type="SAM" id="SignalP"/>
    </source>
</evidence>
<keyword evidence="4 9" id="KW-0732">Signal</keyword>
<comment type="similarity">
    <text evidence="1">Belongs to the palmitoyl-protein thioesterase family.</text>
</comment>
<proteinExistence type="inferred from homology"/>
<dbReference type="OMA" id="ILFQANY"/>
<dbReference type="Pfam" id="PF02089">
    <property type="entry name" value="Palm_thioest"/>
    <property type="match status" value="2"/>
</dbReference>